<evidence type="ECO:0000313" key="1">
    <source>
        <dbReference type="EMBL" id="KAJ9185722.1"/>
    </source>
</evidence>
<comment type="caution">
    <text evidence="1">The sequence shown here is derived from an EMBL/GenBank/DDBJ whole genome shotgun (WGS) entry which is preliminary data.</text>
</comment>
<sequence length="183" mass="20086">MSIVIYVKTNACPFYRTTTMKEPPMTYLNKVIERYVAYIAAKLEFVEHCQTEESREISSGNGILVESTSRNTRLGITFVVATEGYKLIVTMFPSMGPQIWEDTLGNVDILVAGFGAGVVVVEPAERSFAISSGAAAVAAISSGKRPENAGKLIKVIFPSFGEKYVPTVLFQAIYEKSQNKQTR</sequence>
<protein>
    <recommendedName>
        <fullName evidence="3">Subtilisin-like protease fibronectin type-III domain-containing protein</fullName>
    </recommendedName>
</protein>
<dbReference type="Proteomes" id="UP001174677">
    <property type="component" value="Chromosome 3"/>
</dbReference>
<dbReference type="EMBL" id="JARPOI010000003">
    <property type="protein sequence ID" value="KAJ9185722.1"/>
    <property type="molecule type" value="Genomic_DNA"/>
</dbReference>
<name>A0ABQ9MZJ4_HEVBR</name>
<keyword evidence="2" id="KW-1185">Reference proteome</keyword>
<dbReference type="PANTHER" id="PTHR10314">
    <property type="entry name" value="CYSTATHIONINE BETA-SYNTHASE"/>
    <property type="match status" value="1"/>
</dbReference>
<proteinExistence type="predicted"/>
<reference evidence="1" key="1">
    <citation type="journal article" date="2023" name="Plant Biotechnol. J.">
        <title>Chromosome-level wild Hevea brasiliensis genome provides new tools for genomic-assisted breeding and valuable loci to elevate rubber yield.</title>
        <authorList>
            <person name="Cheng H."/>
            <person name="Song X."/>
            <person name="Hu Y."/>
            <person name="Wu T."/>
            <person name="Yang Q."/>
            <person name="An Z."/>
            <person name="Feng S."/>
            <person name="Deng Z."/>
            <person name="Wu W."/>
            <person name="Zeng X."/>
            <person name="Tu M."/>
            <person name="Wang X."/>
            <person name="Huang H."/>
        </authorList>
    </citation>
    <scope>NUCLEOTIDE SEQUENCE</scope>
    <source>
        <strain evidence="1">MT/VB/25A 57/8</strain>
    </source>
</reference>
<gene>
    <name evidence="1" type="ORF">P3X46_005319</name>
</gene>
<dbReference type="Gene3D" id="3.40.50.1100">
    <property type="match status" value="3"/>
</dbReference>
<organism evidence="1 2">
    <name type="scientific">Hevea brasiliensis</name>
    <name type="common">Para rubber tree</name>
    <name type="synonym">Siphonia brasiliensis</name>
    <dbReference type="NCBI Taxonomy" id="3981"/>
    <lineage>
        <taxon>Eukaryota</taxon>
        <taxon>Viridiplantae</taxon>
        <taxon>Streptophyta</taxon>
        <taxon>Embryophyta</taxon>
        <taxon>Tracheophyta</taxon>
        <taxon>Spermatophyta</taxon>
        <taxon>Magnoliopsida</taxon>
        <taxon>eudicotyledons</taxon>
        <taxon>Gunneridae</taxon>
        <taxon>Pentapetalae</taxon>
        <taxon>rosids</taxon>
        <taxon>fabids</taxon>
        <taxon>Malpighiales</taxon>
        <taxon>Euphorbiaceae</taxon>
        <taxon>Crotonoideae</taxon>
        <taxon>Micrandreae</taxon>
        <taxon>Hevea</taxon>
    </lineage>
</organism>
<dbReference type="SUPFAM" id="SSF53686">
    <property type="entry name" value="Tryptophan synthase beta subunit-like PLP-dependent enzymes"/>
    <property type="match status" value="1"/>
</dbReference>
<evidence type="ECO:0008006" key="3">
    <source>
        <dbReference type="Google" id="ProtNLM"/>
    </source>
</evidence>
<dbReference type="InterPro" id="IPR036052">
    <property type="entry name" value="TrpB-like_PALP_sf"/>
</dbReference>
<evidence type="ECO:0000313" key="2">
    <source>
        <dbReference type="Proteomes" id="UP001174677"/>
    </source>
</evidence>
<accession>A0ABQ9MZJ4</accession>
<dbReference type="InterPro" id="IPR050214">
    <property type="entry name" value="Cys_Synth/Cystath_Beta-Synth"/>
</dbReference>